<evidence type="ECO:0000313" key="14">
    <source>
        <dbReference type="Proteomes" id="UP001470230"/>
    </source>
</evidence>
<keyword evidence="11" id="KW-0812">Transmembrane</keyword>
<keyword evidence="11" id="KW-1133">Transmembrane helix</keyword>
<dbReference type="InterPro" id="IPR020904">
    <property type="entry name" value="Sc_DH/Rdtase_CS"/>
</dbReference>
<comment type="caution">
    <text evidence="13">The sequence shown here is derived from an EMBL/GenBank/DDBJ whole genome shotgun (WGS) entry which is preliminary data.</text>
</comment>
<dbReference type="InterPro" id="IPR045022">
    <property type="entry name" value="KDSR-like"/>
</dbReference>
<evidence type="ECO:0000256" key="5">
    <source>
        <dbReference type="ARBA" id="ARBA00022824"/>
    </source>
</evidence>
<dbReference type="PANTHER" id="PTHR43550:SF3">
    <property type="entry name" value="3-KETODIHYDROSPHINGOSINE REDUCTASE"/>
    <property type="match status" value="1"/>
</dbReference>
<dbReference type="InterPro" id="IPR057326">
    <property type="entry name" value="KR_dom"/>
</dbReference>
<sequence length="319" mass="35364">MNIILEIYIVIAILAILLFIFRHFYPGKTHMENANVVITGGSSGVGLAVAQECLDRGAHKVVLIARNREGLEKASQTLKYDKSNQEVITYSADVSNWESIKSAFDNIKESVKTINYLFANAGFSKPGLFQDTTDDDFKKHIGVDYLGAAYTSRLALPMMQKGSHMTYSGSVCSIFTFAGYSAYGSAKYAIRGLAETLRNELRSSHINVHMGILSTVDTPGLKRENEFKPDVCSAIEGTATVFPPSYIAKMLLKGIDRNDYYITMEFLSWIMAEIGFGICPTSNIFMQLIFAPFIPLIRFGALIYVDVLARNPLPKVKSD</sequence>
<dbReference type="InterPro" id="IPR036291">
    <property type="entry name" value="NAD(P)-bd_dom_sf"/>
</dbReference>
<protein>
    <recommendedName>
        <fullName evidence="10">3-dehydrosphinganine reductase</fullName>
        <ecNumber evidence="10">1.1.1.102</ecNumber>
    </recommendedName>
</protein>
<keyword evidence="9" id="KW-0443">Lipid metabolism</keyword>
<dbReference type="EMBL" id="JAPFFF010000015">
    <property type="protein sequence ID" value="KAK8866941.1"/>
    <property type="molecule type" value="Genomic_DNA"/>
</dbReference>
<keyword evidence="7" id="KW-0746">Sphingolipid metabolism</keyword>
<feature type="transmembrane region" description="Helical" evidence="11">
    <location>
        <begin position="6"/>
        <end position="25"/>
    </location>
</feature>
<dbReference type="PRINTS" id="PR00081">
    <property type="entry name" value="GDHRDH"/>
</dbReference>
<evidence type="ECO:0000256" key="8">
    <source>
        <dbReference type="ARBA" id="ARBA00023002"/>
    </source>
</evidence>
<evidence type="ECO:0000256" key="9">
    <source>
        <dbReference type="ARBA" id="ARBA00023098"/>
    </source>
</evidence>
<dbReference type="InterPro" id="IPR002347">
    <property type="entry name" value="SDR_fam"/>
</dbReference>
<dbReference type="Pfam" id="PF00106">
    <property type="entry name" value="adh_short"/>
    <property type="match status" value="1"/>
</dbReference>
<keyword evidence="5" id="KW-0256">Endoplasmic reticulum</keyword>
<evidence type="ECO:0000256" key="1">
    <source>
        <dbReference type="ARBA" id="ARBA00004240"/>
    </source>
</evidence>
<evidence type="ECO:0000256" key="6">
    <source>
        <dbReference type="ARBA" id="ARBA00022857"/>
    </source>
</evidence>
<dbReference type="Gene3D" id="3.40.50.720">
    <property type="entry name" value="NAD(P)-binding Rossmann-like Domain"/>
    <property type="match status" value="1"/>
</dbReference>
<gene>
    <name evidence="13" type="ORF">M9Y10_009910</name>
</gene>
<dbReference type="EC" id="1.1.1.102" evidence="10"/>
<name>A0ABR2IR34_9EUKA</name>
<evidence type="ECO:0000256" key="3">
    <source>
        <dbReference type="ARBA" id="ARBA00004991"/>
    </source>
</evidence>
<keyword evidence="11" id="KW-0472">Membrane</keyword>
<keyword evidence="14" id="KW-1185">Reference proteome</keyword>
<evidence type="ECO:0000313" key="13">
    <source>
        <dbReference type="EMBL" id="KAK8866941.1"/>
    </source>
</evidence>
<reference evidence="13 14" key="1">
    <citation type="submission" date="2024-04" db="EMBL/GenBank/DDBJ databases">
        <title>Tritrichomonas musculus Genome.</title>
        <authorList>
            <person name="Alves-Ferreira E."/>
            <person name="Grigg M."/>
            <person name="Lorenzi H."/>
            <person name="Galac M."/>
        </authorList>
    </citation>
    <scope>NUCLEOTIDE SEQUENCE [LARGE SCALE GENOMIC DNA]</scope>
    <source>
        <strain evidence="13 14">EAF2021</strain>
    </source>
</reference>
<keyword evidence="6" id="KW-0521">NADP</keyword>
<comment type="subcellular location">
    <subcellularLocation>
        <location evidence="1">Endoplasmic reticulum</location>
    </subcellularLocation>
</comment>
<feature type="transmembrane region" description="Helical" evidence="11">
    <location>
        <begin position="260"/>
        <end position="278"/>
    </location>
</feature>
<dbReference type="Proteomes" id="UP001470230">
    <property type="component" value="Unassembled WGS sequence"/>
</dbReference>
<comment type="pathway">
    <text evidence="2">Lipid metabolism; sphingolipid metabolism.</text>
</comment>
<dbReference type="SUPFAM" id="SSF51735">
    <property type="entry name" value="NAD(P)-binding Rossmann-fold domains"/>
    <property type="match status" value="1"/>
</dbReference>
<dbReference type="PANTHER" id="PTHR43550">
    <property type="entry name" value="3-KETODIHYDROSPHINGOSINE REDUCTASE"/>
    <property type="match status" value="1"/>
</dbReference>
<evidence type="ECO:0000256" key="4">
    <source>
        <dbReference type="ARBA" id="ARBA00022741"/>
    </source>
</evidence>
<comment type="pathway">
    <text evidence="3">Sphingolipid metabolism.</text>
</comment>
<keyword evidence="8" id="KW-0560">Oxidoreductase</keyword>
<dbReference type="PROSITE" id="PS00061">
    <property type="entry name" value="ADH_SHORT"/>
    <property type="match status" value="1"/>
</dbReference>
<dbReference type="CDD" id="cd08939">
    <property type="entry name" value="KDSR-like_SDR_c"/>
    <property type="match status" value="1"/>
</dbReference>
<accession>A0ABR2IR34</accession>
<evidence type="ECO:0000256" key="2">
    <source>
        <dbReference type="ARBA" id="ARBA00004760"/>
    </source>
</evidence>
<evidence type="ECO:0000256" key="11">
    <source>
        <dbReference type="SAM" id="Phobius"/>
    </source>
</evidence>
<feature type="domain" description="Ketoreductase" evidence="12">
    <location>
        <begin position="34"/>
        <end position="211"/>
    </location>
</feature>
<dbReference type="SMART" id="SM00822">
    <property type="entry name" value="PKS_KR"/>
    <property type="match status" value="1"/>
</dbReference>
<evidence type="ECO:0000259" key="12">
    <source>
        <dbReference type="SMART" id="SM00822"/>
    </source>
</evidence>
<evidence type="ECO:0000256" key="10">
    <source>
        <dbReference type="ARBA" id="ARBA00026112"/>
    </source>
</evidence>
<keyword evidence="4" id="KW-0547">Nucleotide-binding</keyword>
<proteinExistence type="predicted"/>
<organism evidence="13 14">
    <name type="scientific">Tritrichomonas musculus</name>
    <dbReference type="NCBI Taxonomy" id="1915356"/>
    <lineage>
        <taxon>Eukaryota</taxon>
        <taxon>Metamonada</taxon>
        <taxon>Parabasalia</taxon>
        <taxon>Tritrichomonadida</taxon>
        <taxon>Tritrichomonadidae</taxon>
        <taxon>Tritrichomonas</taxon>
    </lineage>
</organism>
<evidence type="ECO:0000256" key="7">
    <source>
        <dbReference type="ARBA" id="ARBA00022919"/>
    </source>
</evidence>